<organism evidence="1 2">
    <name type="scientific">Lactiplantibacillus daoliensis</name>
    <dbReference type="NCBI Taxonomy" id="2559916"/>
    <lineage>
        <taxon>Bacteria</taxon>
        <taxon>Bacillati</taxon>
        <taxon>Bacillota</taxon>
        <taxon>Bacilli</taxon>
        <taxon>Lactobacillales</taxon>
        <taxon>Lactobacillaceae</taxon>
        <taxon>Lactiplantibacillus</taxon>
    </lineage>
</organism>
<dbReference type="InterPro" id="IPR029058">
    <property type="entry name" value="AB_hydrolase_fold"/>
</dbReference>
<keyword evidence="2" id="KW-1185">Reference proteome</keyword>
<sequence length="183" mass="20454">MSVFQYAVGDISYVEDLDVASEGLIVYFAGFNGGLGGTDFIEFGLQVPKTKQIFIRDRNSMLYRRGISPNTNNDTINKFLGFLKNRILYANVKNVTFWGNSAGANAALMYGNLLNVKSVVAVAPFSKIDKSLCIYKILPKQTIDKVINDPKIPEWTLDLLNLNNICESSVTTNQILYDRSSHR</sequence>
<dbReference type="SUPFAM" id="SSF53474">
    <property type="entry name" value="alpha/beta-Hydrolases"/>
    <property type="match status" value="1"/>
</dbReference>
<evidence type="ECO:0000313" key="2">
    <source>
        <dbReference type="Proteomes" id="UP001596227"/>
    </source>
</evidence>
<evidence type="ECO:0000313" key="1">
    <source>
        <dbReference type="EMBL" id="MFC6293644.1"/>
    </source>
</evidence>
<evidence type="ECO:0008006" key="3">
    <source>
        <dbReference type="Google" id="ProtNLM"/>
    </source>
</evidence>
<dbReference type="RefSeq" id="WP_379857071.1">
    <property type="nucleotide sequence ID" value="NZ_JBHSSB010000001.1"/>
</dbReference>
<accession>A0ABW1UCM6</accession>
<proteinExistence type="predicted"/>
<reference evidence="2" key="1">
    <citation type="journal article" date="2019" name="Int. J. Syst. Evol. Microbiol.">
        <title>The Global Catalogue of Microorganisms (GCM) 10K type strain sequencing project: providing services to taxonomists for standard genome sequencing and annotation.</title>
        <authorList>
            <consortium name="The Broad Institute Genomics Platform"/>
            <consortium name="The Broad Institute Genome Sequencing Center for Infectious Disease"/>
            <person name="Wu L."/>
            <person name="Ma J."/>
        </authorList>
    </citation>
    <scope>NUCLEOTIDE SEQUENCE [LARGE SCALE GENOMIC DNA]</scope>
    <source>
        <strain evidence="2">CCM 8934</strain>
    </source>
</reference>
<protein>
    <recommendedName>
        <fullName evidence="3">Alpha/beta hydrolase</fullName>
    </recommendedName>
</protein>
<dbReference type="Proteomes" id="UP001596227">
    <property type="component" value="Unassembled WGS sequence"/>
</dbReference>
<dbReference type="EMBL" id="JBHSSB010000001">
    <property type="protein sequence ID" value="MFC6293644.1"/>
    <property type="molecule type" value="Genomic_DNA"/>
</dbReference>
<gene>
    <name evidence="1" type="ORF">ACFQH1_00045</name>
</gene>
<dbReference type="Gene3D" id="3.40.50.1820">
    <property type="entry name" value="alpha/beta hydrolase"/>
    <property type="match status" value="1"/>
</dbReference>
<comment type="caution">
    <text evidence="1">The sequence shown here is derived from an EMBL/GenBank/DDBJ whole genome shotgun (WGS) entry which is preliminary data.</text>
</comment>
<name>A0ABW1UCM6_9LACO</name>